<dbReference type="GO" id="GO:0015074">
    <property type="term" value="P:DNA integration"/>
    <property type="evidence" value="ECO:0007669"/>
    <property type="project" value="InterPro"/>
</dbReference>
<feature type="compositionally biased region" description="Polar residues" evidence="2">
    <location>
        <begin position="1"/>
        <end position="11"/>
    </location>
</feature>
<keyword evidence="1" id="KW-0233">DNA recombination</keyword>
<feature type="region of interest" description="Disordered" evidence="2">
    <location>
        <begin position="354"/>
        <end position="373"/>
    </location>
</feature>
<dbReference type="InterPro" id="IPR011010">
    <property type="entry name" value="DNA_brk_join_enz"/>
</dbReference>
<dbReference type="AlphaFoldDB" id="A0A8S3S2H7"/>
<dbReference type="InterPro" id="IPR052925">
    <property type="entry name" value="Phage_Integrase-like_Recomb"/>
</dbReference>
<dbReference type="PANTHER" id="PTHR34605">
    <property type="entry name" value="PHAGE_INTEGRASE DOMAIN-CONTAINING PROTEIN"/>
    <property type="match status" value="1"/>
</dbReference>
<feature type="compositionally biased region" description="Low complexity" evidence="2">
    <location>
        <begin position="57"/>
        <end position="70"/>
    </location>
</feature>
<proteinExistence type="predicted"/>
<evidence type="ECO:0000256" key="2">
    <source>
        <dbReference type="SAM" id="MobiDB-lite"/>
    </source>
</evidence>
<feature type="region of interest" description="Disordered" evidence="2">
    <location>
        <begin position="1"/>
        <end position="30"/>
    </location>
</feature>
<comment type="caution">
    <text evidence="3">The sequence shown here is derived from an EMBL/GenBank/DDBJ whole genome shotgun (WGS) entry which is preliminary data.</text>
</comment>
<evidence type="ECO:0000313" key="3">
    <source>
        <dbReference type="EMBL" id="CAG2214930.1"/>
    </source>
</evidence>
<organism evidence="3 4">
    <name type="scientific">Mytilus edulis</name>
    <name type="common">Blue mussel</name>
    <dbReference type="NCBI Taxonomy" id="6550"/>
    <lineage>
        <taxon>Eukaryota</taxon>
        <taxon>Metazoa</taxon>
        <taxon>Spiralia</taxon>
        <taxon>Lophotrochozoa</taxon>
        <taxon>Mollusca</taxon>
        <taxon>Bivalvia</taxon>
        <taxon>Autobranchia</taxon>
        <taxon>Pteriomorphia</taxon>
        <taxon>Mytilida</taxon>
        <taxon>Mytiloidea</taxon>
        <taxon>Mytilidae</taxon>
        <taxon>Mytilinae</taxon>
        <taxon>Mytilus</taxon>
    </lineage>
</organism>
<dbReference type="PANTHER" id="PTHR34605:SF3">
    <property type="entry name" value="P CELL-TYPE AGGLUTINATION PROTEIN MAP4-LIKE-RELATED"/>
    <property type="match status" value="1"/>
</dbReference>
<gene>
    <name evidence="3" type="ORF">MEDL_28736</name>
</gene>
<dbReference type="SUPFAM" id="SSF56349">
    <property type="entry name" value="DNA breaking-rejoining enzymes"/>
    <property type="match status" value="1"/>
</dbReference>
<evidence type="ECO:0000313" key="4">
    <source>
        <dbReference type="Proteomes" id="UP000683360"/>
    </source>
</evidence>
<dbReference type="OrthoDB" id="6070935at2759"/>
<dbReference type="EMBL" id="CAJPWZ010001429">
    <property type="protein sequence ID" value="CAG2214930.1"/>
    <property type="molecule type" value="Genomic_DNA"/>
</dbReference>
<keyword evidence="4" id="KW-1185">Reference proteome</keyword>
<dbReference type="GO" id="GO:0003677">
    <property type="term" value="F:DNA binding"/>
    <property type="evidence" value="ECO:0007669"/>
    <property type="project" value="InterPro"/>
</dbReference>
<accession>A0A8S3S2H7</accession>
<evidence type="ECO:0000256" key="1">
    <source>
        <dbReference type="ARBA" id="ARBA00023172"/>
    </source>
</evidence>
<name>A0A8S3S2H7_MYTED</name>
<feature type="compositionally biased region" description="Basic and acidic residues" evidence="2">
    <location>
        <begin position="13"/>
        <end position="28"/>
    </location>
</feature>
<protein>
    <submittedName>
        <fullName evidence="3">Uncharacterized protein</fullName>
    </submittedName>
</protein>
<dbReference type="Gene3D" id="1.10.443.10">
    <property type="entry name" value="Intergrase catalytic core"/>
    <property type="match status" value="1"/>
</dbReference>
<feature type="region of interest" description="Disordered" evidence="2">
    <location>
        <begin position="45"/>
        <end position="70"/>
    </location>
</feature>
<dbReference type="Proteomes" id="UP000683360">
    <property type="component" value="Unassembled WGS sequence"/>
</dbReference>
<sequence>MPIVSHQTQQTHVKKEARGEDSHTRGEEPLNGSAVYHHALPQQNARVDGDPRSQDAPNTNNNENTPSNDNRVLIGIVSKLSSTVQSLQQNVSGLTGKVNLLLQARNETTSISRIAETPNAYVSAPVDSASNIINHTSTNSGQSWSNFNLQSAYNALQNTRTAPNAAAGSEEQLLNMGNSGNMVRTAHGYSAETLPFVETISPQLRKNIISGMDINLTSLLIPYYSGSGTHELSLSEDKNNKSDPRSSRSLSLGEFIQAFGIYKNIMCTTCPYRRSELDLYERDLVDMATRYPGKGFYEYHKRFSADAAAHLRHNNIPVDWSIRNNTLFCNIFANIKPNTCSICGSTFHSSSYCNQSNNSNRNTTGSYRSDQDIHGRERSYHGGKEICNNFNGKTGCFRPHCRNLHICLSCNGEHPKTVCITTLPSKSIECKNLRSALSQPTHVLKLIETEVEKGYLEGPFDFIPFTHYRINPIGVAEDIFKSLGVPLSFKKTEGPCHKLEYLGIFLDTINMEAYLPLEKVLRIQEIIEYFRIFSPVLDLMFQCAFKMAFFGFLRCGEFTCRSYNDNSCTVLLQDITVDPTKQFFIFRLRSSKRDPFRQGVNITIYENDTFKPVDTMNKYLSIRYNNGALPKSPLFVEDEFQSSPLSRETFISSLRQLLDTLGYNTVKFCGHSFRIGAATSAAACGVEDHIIQTLGRWSSDCYIRYIRTDAKVLKRAQHDMCFHN</sequence>
<reference evidence="3" key="1">
    <citation type="submission" date="2021-03" db="EMBL/GenBank/DDBJ databases">
        <authorList>
            <person name="Bekaert M."/>
        </authorList>
    </citation>
    <scope>NUCLEOTIDE SEQUENCE</scope>
</reference>
<feature type="compositionally biased region" description="Low complexity" evidence="2">
    <location>
        <begin position="354"/>
        <end position="368"/>
    </location>
</feature>
<dbReference type="GO" id="GO:0006310">
    <property type="term" value="P:DNA recombination"/>
    <property type="evidence" value="ECO:0007669"/>
    <property type="project" value="UniProtKB-KW"/>
</dbReference>
<dbReference type="InterPro" id="IPR013762">
    <property type="entry name" value="Integrase-like_cat_sf"/>
</dbReference>